<dbReference type="PANTHER" id="PTHR46689">
    <property type="entry name" value="MEMBRANE PROTEIN, PUTATIVE-RELATED"/>
    <property type="match status" value="1"/>
</dbReference>
<proteinExistence type="predicted"/>
<comment type="caution">
    <text evidence="2">The sequence shown here is derived from an EMBL/GenBank/DDBJ whole genome shotgun (WGS) entry which is preliminary data.</text>
</comment>
<feature type="domain" description="PhoD-like phosphatase" evidence="1">
    <location>
        <begin position="148"/>
        <end position="415"/>
    </location>
</feature>
<evidence type="ECO:0000313" key="2">
    <source>
        <dbReference type="EMBL" id="OMJ24228.1"/>
    </source>
</evidence>
<dbReference type="Pfam" id="PF19050">
    <property type="entry name" value="PhoD_2"/>
    <property type="match status" value="2"/>
</dbReference>
<dbReference type="Proteomes" id="UP000187283">
    <property type="component" value="Unassembled WGS sequence"/>
</dbReference>
<dbReference type="OrthoDB" id="2419400at2759"/>
<evidence type="ECO:0000313" key="3">
    <source>
        <dbReference type="Proteomes" id="UP000187283"/>
    </source>
</evidence>
<dbReference type="InterPro" id="IPR043904">
    <property type="entry name" value="PhoD_2-like"/>
</dbReference>
<name>A0A1R1YBH6_9FUNG</name>
<dbReference type="STRING" id="133412.A0A1R1YBH6"/>
<evidence type="ECO:0000259" key="1">
    <source>
        <dbReference type="Pfam" id="PF19050"/>
    </source>
</evidence>
<feature type="domain" description="PhoD-like phosphatase" evidence="1">
    <location>
        <begin position="427"/>
        <end position="583"/>
    </location>
</feature>
<dbReference type="PANTHER" id="PTHR46689:SF1">
    <property type="entry name" value="PHOD-LIKE PHOSPHATASE DOMAIN-CONTAINING PROTEIN"/>
    <property type="match status" value="1"/>
</dbReference>
<dbReference type="InterPro" id="IPR018946">
    <property type="entry name" value="PhoD-like_MPP"/>
</dbReference>
<dbReference type="GO" id="GO:0016020">
    <property type="term" value="C:membrane"/>
    <property type="evidence" value="ECO:0007669"/>
    <property type="project" value="TreeGrafter"/>
</dbReference>
<dbReference type="Gene3D" id="3.60.21.70">
    <property type="entry name" value="PhoD-like phosphatase"/>
    <property type="match status" value="1"/>
</dbReference>
<sequence length="617" mass="70675">MDFPVIKHYGQDEGQGSVVPGTGYGSMETPDGLYVSNSTSFSNPSNLRIYYKHFNQRGDPLIPIREDGILGPVLQFVNTDLSTAEWVGSVLLLVPRYYPTPTVSFIDPLFIDCPLYGQPTEIGGFKESVFIRYDIRIPLHYDHEKTIIYCINSSQTKYNFNIPSQTTQWRWNFWSCNGWSLNVTDKAKSELGGNDVVWEDLLEKHKKVPFHVQIGGGDQLYCDLLWKDPVWDTFYSAKEKAAKKSFPFSDDMAAFANEFFFVHYVVNFFYTSKFTQAIATIPVSFIIDDHDIFDGWGSYPDYLHNSNVFQCLKTIAFKNFLLFQLQTNHELSRNHGYFGHEGYSWLKYFGPKISILGADTRFERNLEYVISEKTYDEIFNRLRQLPASVKHLHVITGVPIIYPRLTVVENTLSLMSKYSVTKFSIFQKDGALATISNQFGEPELLDDLNDHWTADIHKKERANFVIRLQEVSRIQRIRVSFVAGDVHCAGAGRFATDVGKMLPENDYRFMPQIISSAVMNVPPPNAVIRMAHYSAKKYMLDSYTNEEMYTMFEKDVNGKNPPNNNKKLLGRRNFSSFVEDTVSGSILVHIHCQNEANKGTVAYPLTIVPLNMQSNYI</sequence>
<reference evidence="2 3" key="1">
    <citation type="submission" date="2017-01" db="EMBL/GenBank/DDBJ databases">
        <authorList>
            <person name="Mah S.A."/>
            <person name="Swanson W.J."/>
            <person name="Moy G.W."/>
            <person name="Vacquier V.D."/>
        </authorList>
    </citation>
    <scope>NUCLEOTIDE SEQUENCE [LARGE SCALE GENOMIC DNA]</scope>
    <source>
        <strain evidence="2 3">GSMNP</strain>
    </source>
</reference>
<gene>
    <name evidence="2" type="ORF">AYI70_g1735</name>
</gene>
<accession>A0A1R1YBH6</accession>
<dbReference type="CDD" id="cd07389">
    <property type="entry name" value="MPP_PhoD"/>
    <property type="match status" value="1"/>
</dbReference>
<protein>
    <recommendedName>
        <fullName evidence="1">PhoD-like phosphatase domain-containing protein</fullName>
    </recommendedName>
</protein>
<keyword evidence="3" id="KW-1185">Reference proteome</keyword>
<organism evidence="2 3">
    <name type="scientific">Smittium culicis</name>
    <dbReference type="NCBI Taxonomy" id="133412"/>
    <lineage>
        <taxon>Eukaryota</taxon>
        <taxon>Fungi</taxon>
        <taxon>Fungi incertae sedis</taxon>
        <taxon>Zoopagomycota</taxon>
        <taxon>Kickxellomycotina</taxon>
        <taxon>Harpellomycetes</taxon>
        <taxon>Harpellales</taxon>
        <taxon>Legeriomycetaceae</taxon>
        <taxon>Smittium</taxon>
    </lineage>
</organism>
<dbReference type="InterPro" id="IPR038607">
    <property type="entry name" value="PhoD-like_sf"/>
</dbReference>
<dbReference type="EMBL" id="LSSN01000384">
    <property type="protein sequence ID" value="OMJ24228.1"/>
    <property type="molecule type" value="Genomic_DNA"/>
</dbReference>
<dbReference type="AlphaFoldDB" id="A0A1R1YBH6"/>